<protein>
    <submittedName>
        <fullName evidence="1">Uncharacterized protein</fullName>
    </submittedName>
</protein>
<comment type="caution">
    <text evidence="1">The sequence shown here is derived from an EMBL/GenBank/DDBJ whole genome shotgun (WGS) entry which is preliminary data.</text>
</comment>
<organism evidence="1 2">
    <name type="scientific">Mycobacterium lepromatosis</name>
    <dbReference type="NCBI Taxonomy" id="480418"/>
    <lineage>
        <taxon>Bacteria</taxon>
        <taxon>Bacillati</taxon>
        <taxon>Actinomycetota</taxon>
        <taxon>Actinomycetes</taxon>
        <taxon>Mycobacteriales</taxon>
        <taxon>Mycobacteriaceae</taxon>
        <taxon>Mycobacterium</taxon>
    </lineage>
</organism>
<dbReference type="AlphaFoldDB" id="A0A0F4ERH1"/>
<proteinExistence type="predicted"/>
<dbReference type="EMBL" id="JRPY01000039">
    <property type="protein sequence ID" value="KJX75399.1"/>
    <property type="molecule type" value="Genomic_DNA"/>
</dbReference>
<evidence type="ECO:0000313" key="1">
    <source>
        <dbReference type="EMBL" id="KJX75399.1"/>
    </source>
</evidence>
<reference evidence="1 2" key="1">
    <citation type="journal article" date="2015" name="Proc. Natl. Acad. Sci. U.S.A.">
        <title>Insight into the evolution and origin of leprosy bacilli from the genome sequence of Mycobacterium lepromatosis.</title>
        <authorList>
            <person name="Singh P."/>
            <person name="Benjak A."/>
            <person name="Schuenemann V.J."/>
            <person name="Herbig A."/>
            <person name="Avanzi C."/>
            <person name="Busso P."/>
            <person name="Nieselt K."/>
            <person name="Krause J."/>
            <person name="Vera-Cabrera L."/>
            <person name="Cole S.T."/>
        </authorList>
    </citation>
    <scope>NUCLEOTIDE SEQUENCE [LARGE SCALE GENOMIC DNA]</scope>
    <source>
        <strain evidence="1 2">Mx1-22A</strain>
    </source>
</reference>
<dbReference type="Proteomes" id="UP000053699">
    <property type="component" value="Unassembled WGS sequence"/>
</dbReference>
<keyword evidence="2" id="KW-1185">Reference proteome</keyword>
<dbReference type="OrthoDB" id="4730547at2"/>
<sequence>MEHFLDVSTEPRWTEAQRVVTLAAIDIVKTFFKADRDAASAKINEYLRRIGSEGVIAGYNGLCGMLVKHVAEVTGEDPMAVVYRAEETARNVLPEEAE</sequence>
<name>A0A0F4ERH1_9MYCO</name>
<dbReference type="PATRIC" id="fig|480418.6.peg.1993"/>
<gene>
    <name evidence="1" type="ORF">MLPM_0938</name>
</gene>
<evidence type="ECO:0000313" key="2">
    <source>
        <dbReference type="Proteomes" id="UP000053699"/>
    </source>
</evidence>
<accession>A0A0F4ERH1</accession>